<keyword evidence="3" id="KW-0460">Magnesium</keyword>
<dbReference type="Gene3D" id="3.30.1240.20">
    <property type="match status" value="1"/>
</dbReference>
<keyword evidence="4" id="KW-0413">Isomerase</keyword>
<sequence length="259" mass="28922">MPGVIVLFDVDDTLTAPRKEATQEMLAFIQKLRKVVTIGLVGGSDLNKINEQLGKTVTNDFDYCFTENGLVAHKDGKSIGIQSMKLFLGEDKLKVRSPMCSIDSKSCFNVSLVVKLMQEHVVTFDDAGVDQFHAALHCRLGYSNQEVVTIGLVGGSDLNKINEQLGKTVTNDFDYCFTENGLVAHKDGKSIGIQSMKLFLGEDKLKELINFTLHYIADLDIPIKRGTFIEFRNGMINVSPIGRNCSQEERDEFERYDKV</sequence>
<dbReference type="InterPro" id="IPR023214">
    <property type="entry name" value="HAD_sf"/>
</dbReference>
<comment type="function">
    <text evidence="4">Catalyzes the interconversion of mannose-6-phosphate to mannose-1-phosphate, the precursor for the synthesis of GDP-mannose. GDP-mannose is an essential sugar nucleotide for the synthesis of D-mannose-containing cell wall polysaccharides (galactomannans and glucomannans), glycolipids, glycoproteins and the antioxidant L-ascorbate.</text>
</comment>
<keyword evidence="1 4" id="KW-0963">Cytoplasm</keyword>
<comment type="caution">
    <text evidence="5">The sequence shown here is derived from an EMBL/GenBank/DDBJ whole genome shotgun (WGS) entry which is preliminary data.</text>
</comment>
<accession>A0ABQ7DYS8</accession>
<dbReference type="Gene3D" id="3.40.50.1000">
    <property type="entry name" value="HAD superfamily/HAD-like"/>
    <property type="match status" value="1"/>
</dbReference>
<dbReference type="EC" id="5.4.2.8" evidence="4"/>
<reference evidence="5 6" key="1">
    <citation type="journal article" date="2020" name="BMC Genomics">
        <title>Intraspecific diversification of the crop wild relative Brassica cretica Lam. using demographic model selection.</title>
        <authorList>
            <person name="Kioukis A."/>
            <person name="Michalopoulou V.A."/>
            <person name="Briers L."/>
            <person name="Pirintsos S."/>
            <person name="Studholme D.J."/>
            <person name="Pavlidis P."/>
            <person name="Sarris P.F."/>
        </authorList>
    </citation>
    <scope>NUCLEOTIDE SEQUENCE [LARGE SCALE GENOMIC DNA]</scope>
    <source>
        <strain evidence="6">cv. PFS-1207/04</strain>
    </source>
</reference>
<evidence type="ECO:0000256" key="4">
    <source>
        <dbReference type="RuleBase" id="RU361118"/>
    </source>
</evidence>
<comment type="catalytic activity">
    <reaction evidence="4">
        <text>alpha-D-mannose 1-phosphate = D-mannose 6-phosphate</text>
        <dbReference type="Rhea" id="RHEA:11140"/>
        <dbReference type="ChEBI" id="CHEBI:58409"/>
        <dbReference type="ChEBI" id="CHEBI:58735"/>
        <dbReference type="EC" id="5.4.2.8"/>
    </reaction>
</comment>
<evidence type="ECO:0000313" key="6">
    <source>
        <dbReference type="Proteomes" id="UP000266723"/>
    </source>
</evidence>
<proteinExistence type="inferred from homology"/>
<dbReference type="InterPro" id="IPR043169">
    <property type="entry name" value="PMM_cap"/>
</dbReference>
<evidence type="ECO:0000256" key="3">
    <source>
        <dbReference type="ARBA" id="ARBA00022842"/>
    </source>
</evidence>
<dbReference type="InterPro" id="IPR005002">
    <property type="entry name" value="PMM"/>
</dbReference>
<dbReference type="Pfam" id="PF03332">
    <property type="entry name" value="PMM"/>
    <property type="match status" value="2"/>
</dbReference>
<evidence type="ECO:0000313" key="5">
    <source>
        <dbReference type="EMBL" id="KAF3582702.1"/>
    </source>
</evidence>
<dbReference type="EMBL" id="QGKV02000649">
    <property type="protein sequence ID" value="KAF3582702.1"/>
    <property type="molecule type" value="Genomic_DNA"/>
</dbReference>
<comment type="similarity">
    <text evidence="4">Belongs to the eukaryotic PMM family.</text>
</comment>
<organism evidence="5 6">
    <name type="scientific">Brassica cretica</name>
    <name type="common">Mustard</name>
    <dbReference type="NCBI Taxonomy" id="69181"/>
    <lineage>
        <taxon>Eukaryota</taxon>
        <taxon>Viridiplantae</taxon>
        <taxon>Streptophyta</taxon>
        <taxon>Embryophyta</taxon>
        <taxon>Tracheophyta</taxon>
        <taxon>Spermatophyta</taxon>
        <taxon>Magnoliopsida</taxon>
        <taxon>eudicotyledons</taxon>
        <taxon>Gunneridae</taxon>
        <taxon>Pentapetalae</taxon>
        <taxon>rosids</taxon>
        <taxon>malvids</taxon>
        <taxon>Brassicales</taxon>
        <taxon>Brassicaceae</taxon>
        <taxon>Brassiceae</taxon>
        <taxon>Brassica</taxon>
    </lineage>
</organism>
<name>A0ABQ7DYS8_BRACR</name>
<keyword evidence="2" id="KW-0479">Metal-binding</keyword>
<evidence type="ECO:0000256" key="1">
    <source>
        <dbReference type="ARBA" id="ARBA00022490"/>
    </source>
</evidence>
<comment type="subcellular location">
    <subcellularLocation>
        <location evidence="4">Cytoplasm</location>
    </subcellularLocation>
</comment>
<dbReference type="PANTHER" id="PTHR10466:SF10">
    <property type="entry name" value="PHOSPHOMANNOMUTASE"/>
    <property type="match status" value="1"/>
</dbReference>
<dbReference type="SUPFAM" id="SSF56784">
    <property type="entry name" value="HAD-like"/>
    <property type="match status" value="2"/>
</dbReference>
<evidence type="ECO:0000256" key="2">
    <source>
        <dbReference type="ARBA" id="ARBA00022723"/>
    </source>
</evidence>
<keyword evidence="6" id="KW-1185">Reference proteome</keyword>
<gene>
    <name evidence="5" type="ORF">DY000_02036052</name>
</gene>
<dbReference type="InterPro" id="IPR036412">
    <property type="entry name" value="HAD-like_sf"/>
</dbReference>
<dbReference type="Proteomes" id="UP000266723">
    <property type="component" value="Unassembled WGS sequence"/>
</dbReference>
<comment type="pathway">
    <text evidence="4">Nucleotide-sugar biosynthesis; GDP-alpha-D-mannose biosynthesis; alpha-D-mannose 1-phosphate from D-fructose 6-phosphate: step 2/2.</text>
</comment>
<protein>
    <recommendedName>
        <fullName evidence="4">Phosphomannomutase</fullName>
        <ecNumber evidence="4">5.4.2.8</ecNumber>
    </recommendedName>
</protein>
<comment type="subunit">
    <text evidence="4">Homodimer.</text>
</comment>
<dbReference type="PANTHER" id="PTHR10466">
    <property type="entry name" value="PHOSPHOMANNOMUTASE"/>
    <property type="match status" value="1"/>
</dbReference>